<dbReference type="PANTHER" id="PTHR31005">
    <property type="entry name" value="DUF4139 DOMAIN-CONTAINING PROTEIN"/>
    <property type="match status" value="1"/>
</dbReference>
<reference evidence="5" key="2">
    <citation type="submission" date="2023-10" db="EMBL/GenBank/DDBJ databases">
        <title>Analysis of Resistance Genes of Carbapenem-resistant Providencia rettgeri.</title>
        <authorList>
            <person name="Liu M."/>
        </authorList>
    </citation>
    <scope>NUCLEOTIDE SEQUENCE</scope>
    <source>
        <strain evidence="5">QITACRE101</strain>
    </source>
</reference>
<dbReference type="RefSeq" id="WP_117161919.1">
    <property type="nucleotide sequence ID" value="NZ_ABEXOA020000026.1"/>
</dbReference>
<evidence type="ECO:0000313" key="6">
    <source>
        <dbReference type="Proteomes" id="UP001162044"/>
    </source>
</evidence>
<evidence type="ECO:0000256" key="2">
    <source>
        <dbReference type="SAM" id="SignalP"/>
    </source>
</evidence>
<dbReference type="EMBL" id="JARVQW010000001">
    <property type="protein sequence ID" value="MDH2304416.1"/>
    <property type="molecule type" value="Genomic_DNA"/>
</dbReference>
<dbReference type="InterPro" id="IPR037291">
    <property type="entry name" value="DUF4139"/>
</dbReference>
<comment type="caution">
    <text evidence="5">The sequence shown here is derived from an EMBL/GenBank/DDBJ whole genome shotgun (WGS) entry which is preliminary data.</text>
</comment>
<dbReference type="Pfam" id="PF13598">
    <property type="entry name" value="DUF4139"/>
    <property type="match status" value="1"/>
</dbReference>
<dbReference type="Proteomes" id="UP001162044">
    <property type="component" value="Unassembled WGS sequence"/>
</dbReference>
<reference evidence="5" key="1">
    <citation type="submission" date="2023-04" db="EMBL/GenBank/DDBJ databases">
        <authorList>
            <person name="Li W."/>
        </authorList>
    </citation>
    <scope>NUCLEOTIDE SEQUENCE</scope>
    <source>
        <strain evidence="5">QITACRE101</strain>
    </source>
</reference>
<evidence type="ECO:0000259" key="3">
    <source>
        <dbReference type="Pfam" id="PF13598"/>
    </source>
</evidence>
<evidence type="ECO:0000313" key="5">
    <source>
        <dbReference type="EMBL" id="MDH2304416.1"/>
    </source>
</evidence>
<dbReference type="AlphaFoldDB" id="A0AB35L760"/>
<protein>
    <submittedName>
        <fullName evidence="5">Mucoidy inhibitor MuiA family protein</fullName>
    </submittedName>
</protein>
<evidence type="ECO:0000259" key="4">
    <source>
        <dbReference type="Pfam" id="PF13600"/>
    </source>
</evidence>
<feature type="coiled-coil region" evidence="1">
    <location>
        <begin position="106"/>
        <end position="140"/>
    </location>
</feature>
<dbReference type="NCBIfam" id="TIGR02231">
    <property type="entry name" value="mucoidy inhibitor MuiA family protein"/>
    <property type="match status" value="1"/>
</dbReference>
<organism evidence="5 6">
    <name type="scientific">Providencia rettgeri</name>
    <dbReference type="NCBI Taxonomy" id="587"/>
    <lineage>
        <taxon>Bacteria</taxon>
        <taxon>Pseudomonadati</taxon>
        <taxon>Pseudomonadota</taxon>
        <taxon>Gammaproteobacteria</taxon>
        <taxon>Enterobacterales</taxon>
        <taxon>Morganellaceae</taxon>
        <taxon>Providencia</taxon>
    </lineage>
</organism>
<feature type="domain" description="DUF4140" evidence="4">
    <location>
        <begin position="39"/>
        <end position="137"/>
    </location>
</feature>
<dbReference type="PANTHER" id="PTHR31005:SF8">
    <property type="entry name" value="DUF4139 DOMAIN-CONTAINING PROTEIN"/>
    <property type="match status" value="1"/>
</dbReference>
<dbReference type="InterPro" id="IPR011935">
    <property type="entry name" value="CHP02231"/>
</dbReference>
<keyword evidence="2" id="KW-0732">Signal</keyword>
<feature type="coiled-coil region" evidence="1">
    <location>
        <begin position="165"/>
        <end position="192"/>
    </location>
</feature>
<gene>
    <name evidence="5" type="ORF">QDQ51_03160</name>
</gene>
<feature type="domain" description="DUF4139" evidence="3">
    <location>
        <begin position="221"/>
        <end position="535"/>
    </location>
</feature>
<keyword evidence="1" id="KW-0175">Coiled coil</keyword>
<sequence>MTVPTRLVSGLLFATLLASQHVRADAETKLNQDVKLNHATVFLRGATLDNSVTLSLNKGQTEVVLTNIASNIDARTLSIDFDNSDVTIRSVNVQNVAVTPTYPANIVELQEQQKDLVQQVENLNIAIKVGEEQLSLLKDQRFFGENNAQSLEQSSQKLDFIRQQMTSILHEQQKYQLEIDKLEEKLAILQTQIDEKMPSSVGQQTQIVMLVDAAKPTIAQLQLSYLTPDAAWSPSYDIRSQDVESPITLTYKANLIQNTGIDWEKVNLTLSTVNPSKNITPSVLQPWRLSVYDDNAQIARQVRMRMPAAPAAMYQENGVSEKKKTINSGISDFVTTSNNGINLNYQIALPYSLKSANKPNTVTIKQQNLDVKYKYTTTPKLIEEVFLQADIDNWQSLNLLNGNANIYYGNTYIGNVMINANQLVDTLRVPFGVDKSIQVSREPNEKIKKKPSFMGSTIQQTESYLIKVKNMHAKPVELTVYDQIPLSEDSEIKVSEIEDKNAVTNKSTGEIAWDITLEPNEEKQISFSYTLSYPKDKQILGL</sequence>
<evidence type="ECO:0000256" key="1">
    <source>
        <dbReference type="SAM" id="Coils"/>
    </source>
</evidence>
<feature type="signal peptide" evidence="2">
    <location>
        <begin position="1"/>
        <end position="24"/>
    </location>
</feature>
<dbReference type="Pfam" id="PF13600">
    <property type="entry name" value="DUF4140"/>
    <property type="match status" value="1"/>
</dbReference>
<accession>A0AB35L760</accession>
<dbReference type="InterPro" id="IPR025554">
    <property type="entry name" value="DUF4140"/>
</dbReference>
<proteinExistence type="predicted"/>
<name>A0AB35L760_PRORE</name>
<feature type="chain" id="PRO_5044326856" evidence="2">
    <location>
        <begin position="25"/>
        <end position="542"/>
    </location>
</feature>